<protein>
    <recommendedName>
        <fullName evidence="2">DUF6534 domain-containing protein</fullName>
    </recommendedName>
</protein>
<evidence type="ECO:0000256" key="1">
    <source>
        <dbReference type="SAM" id="Phobius"/>
    </source>
</evidence>
<evidence type="ECO:0000259" key="2">
    <source>
        <dbReference type="Pfam" id="PF20152"/>
    </source>
</evidence>
<dbReference type="Pfam" id="PF20152">
    <property type="entry name" value="DUF6534"/>
    <property type="match status" value="1"/>
</dbReference>
<evidence type="ECO:0000313" key="3">
    <source>
        <dbReference type="EMBL" id="CAA7269853.1"/>
    </source>
</evidence>
<feature type="transmembrane region" description="Helical" evidence="1">
    <location>
        <begin position="136"/>
        <end position="157"/>
    </location>
</feature>
<reference evidence="3 4" key="1">
    <citation type="submission" date="2020-01" db="EMBL/GenBank/DDBJ databases">
        <authorList>
            <person name="Gupta K D."/>
        </authorList>
    </citation>
    <scope>NUCLEOTIDE SEQUENCE [LARGE SCALE GENOMIC DNA]</scope>
</reference>
<proteinExistence type="predicted"/>
<dbReference type="PANTHER" id="PTHR40465">
    <property type="entry name" value="CHROMOSOME 1, WHOLE GENOME SHOTGUN SEQUENCE"/>
    <property type="match status" value="1"/>
</dbReference>
<feature type="transmembrane region" description="Helical" evidence="1">
    <location>
        <begin position="240"/>
        <end position="257"/>
    </location>
</feature>
<feature type="transmembrane region" description="Helical" evidence="1">
    <location>
        <begin position="60"/>
        <end position="85"/>
    </location>
</feature>
<feature type="transmembrane region" description="Helical" evidence="1">
    <location>
        <begin position="214"/>
        <end position="234"/>
    </location>
</feature>
<dbReference type="PANTHER" id="PTHR40465:SF1">
    <property type="entry name" value="DUF6534 DOMAIN-CONTAINING PROTEIN"/>
    <property type="match status" value="1"/>
</dbReference>
<dbReference type="OrthoDB" id="2562493at2759"/>
<dbReference type="EMBL" id="CACVBS010000081">
    <property type="protein sequence ID" value="CAA7269853.1"/>
    <property type="molecule type" value="Genomic_DNA"/>
</dbReference>
<evidence type="ECO:0000313" key="4">
    <source>
        <dbReference type="Proteomes" id="UP000467700"/>
    </source>
</evidence>
<keyword evidence="1" id="KW-1133">Transmembrane helix</keyword>
<keyword evidence="1" id="KW-0472">Membrane</keyword>
<dbReference type="InterPro" id="IPR045339">
    <property type="entry name" value="DUF6534"/>
</dbReference>
<sequence length="297" mass="33946">MSATPLPAGLLDLNLGTKTRKTSYLHTLALKKSIEGRALVGNVLEDSEHLPVRYEYNDPVWIKLSVLVLFLVDTSQTISGIHVVWHYLIHNYGSIPSLIEEPPWTLPWVLIASAGTAFITQLFLGYRLWRLRRHVIIFIFVSILAAVSFGFALAFVILRQTSFWTPNRIWGALWFSMQVVVDATISVSLIYTLVKSRTGFERSDTVVNRLVRTAIQTGSLFSLFSLLSLILYFVRPSATLYQFFYFAVTHLYANTLMDSLLCRQHLREVWDKPQYAISGLEFHLDTSSTQSKDRTHR</sequence>
<gene>
    <name evidence="3" type="ORF">AAE3_LOCUS12083</name>
</gene>
<comment type="caution">
    <text evidence="3">The sequence shown here is derived from an EMBL/GenBank/DDBJ whole genome shotgun (WGS) entry which is preliminary data.</text>
</comment>
<organism evidence="3 4">
    <name type="scientific">Cyclocybe aegerita</name>
    <name type="common">Black poplar mushroom</name>
    <name type="synonym">Agrocybe aegerita</name>
    <dbReference type="NCBI Taxonomy" id="1973307"/>
    <lineage>
        <taxon>Eukaryota</taxon>
        <taxon>Fungi</taxon>
        <taxon>Dikarya</taxon>
        <taxon>Basidiomycota</taxon>
        <taxon>Agaricomycotina</taxon>
        <taxon>Agaricomycetes</taxon>
        <taxon>Agaricomycetidae</taxon>
        <taxon>Agaricales</taxon>
        <taxon>Agaricineae</taxon>
        <taxon>Bolbitiaceae</taxon>
        <taxon>Cyclocybe</taxon>
    </lineage>
</organism>
<feature type="transmembrane region" description="Helical" evidence="1">
    <location>
        <begin position="105"/>
        <end position="124"/>
    </location>
</feature>
<accession>A0A8S0XRX6</accession>
<keyword evidence="1" id="KW-0812">Transmembrane</keyword>
<feature type="transmembrane region" description="Helical" evidence="1">
    <location>
        <begin position="169"/>
        <end position="194"/>
    </location>
</feature>
<dbReference type="AlphaFoldDB" id="A0A8S0XRX6"/>
<name>A0A8S0XRX6_CYCAE</name>
<keyword evidence="4" id="KW-1185">Reference proteome</keyword>
<feature type="domain" description="DUF6534" evidence="2">
    <location>
        <begin position="179"/>
        <end position="265"/>
    </location>
</feature>
<dbReference type="Proteomes" id="UP000467700">
    <property type="component" value="Unassembled WGS sequence"/>
</dbReference>